<keyword evidence="2" id="KW-1185">Reference proteome</keyword>
<accession>A0ABQ4DWK5</accession>
<reference evidence="1 2" key="1">
    <citation type="submission" date="2021-01" db="EMBL/GenBank/DDBJ databases">
        <title>Whole genome shotgun sequence of Plantactinospora endophytica NBRC 110450.</title>
        <authorList>
            <person name="Komaki H."/>
            <person name="Tamura T."/>
        </authorList>
    </citation>
    <scope>NUCLEOTIDE SEQUENCE [LARGE SCALE GENOMIC DNA]</scope>
    <source>
        <strain evidence="1 2">NBRC 110450</strain>
    </source>
</reference>
<organism evidence="1 2">
    <name type="scientific">Plantactinospora endophytica</name>
    <dbReference type="NCBI Taxonomy" id="673535"/>
    <lineage>
        <taxon>Bacteria</taxon>
        <taxon>Bacillati</taxon>
        <taxon>Actinomycetota</taxon>
        <taxon>Actinomycetes</taxon>
        <taxon>Micromonosporales</taxon>
        <taxon>Micromonosporaceae</taxon>
        <taxon>Plantactinospora</taxon>
    </lineage>
</organism>
<evidence type="ECO:0000313" key="1">
    <source>
        <dbReference type="EMBL" id="GIG86824.1"/>
    </source>
</evidence>
<protein>
    <submittedName>
        <fullName evidence="1">Uncharacterized protein</fullName>
    </submittedName>
</protein>
<comment type="caution">
    <text evidence="1">The sequence shown here is derived from an EMBL/GenBank/DDBJ whole genome shotgun (WGS) entry which is preliminary data.</text>
</comment>
<gene>
    <name evidence="1" type="ORF">Pen02_17600</name>
</gene>
<dbReference type="EMBL" id="BONW01000005">
    <property type="protein sequence ID" value="GIG86824.1"/>
    <property type="molecule type" value="Genomic_DNA"/>
</dbReference>
<name>A0ABQ4DWK5_9ACTN</name>
<proteinExistence type="predicted"/>
<sequence>MNTWKAKLSRRAGAGGGRWRARLGVLTLLAGGLAVPVVAVAPGAASAGAIVPCPDSITDWRLIAQSRAGRVWEGYRYTLHSATPIFLVSDGQLLDNGTDSTVNYTITSRVSRTFTIQSTVGISATGQDKFFTTNVSTQIVMTQVTERGVSIAVPVPPRTRLIAEYGVEAYQVAYAVEAWRAPTRLDQQPVTGGRCEEWGYYPQSATAPTHIEGWRLRIG</sequence>
<evidence type="ECO:0000313" key="2">
    <source>
        <dbReference type="Proteomes" id="UP000646749"/>
    </source>
</evidence>
<dbReference type="Proteomes" id="UP000646749">
    <property type="component" value="Unassembled WGS sequence"/>
</dbReference>
<dbReference type="RefSeq" id="WP_203865397.1">
    <property type="nucleotide sequence ID" value="NZ_BONW01000005.1"/>
</dbReference>
<dbReference type="SUPFAM" id="SSF56973">
    <property type="entry name" value="Aerolisin/ETX pore-forming domain"/>
    <property type="match status" value="1"/>
</dbReference>